<feature type="compositionally biased region" description="Basic and acidic residues" evidence="4">
    <location>
        <begin position="545"/>
        <end position="555"/>
    </location>
</feature>
<gene>
    <name evidence="6" type="primary">rpsA</name>
    <name evidence="6" type="ORF">GCM10009118_17950</name>
</gene>
<protein>
    <submittedName>
        <fullName evidence="6">30S ribosomal protein S1</fullName>
    </submittedName>
</protein>
<name>A0ABN1MR90_9FLAO</name>
<organism evidence="6 7">
    <name type="scientific">Wandonia haliotis</name>
    <dbReference type="NCBI Taxonomy" id="574963"/>
    <lineage>
        <taxon>Bacteria</taxon>
        <taxon>Pseudomonadati</taxon>
        <taxon>Bacteroidota</taxon>
        <taxon>Flavobacteriia</taxon>
        <taxon>Flavobacteriales</taxon>
        <taxon>Crocinitomicaceae</taxon>
        <taxon>Wandonia</taxon>
    </lineage>
</organism>
<reference evidence="6 7" key="1">
    <citation type="journal article" date="2019" name="Int. J. Syst. Evol. Microbiol.">
        <title>The Global Catalogue of Microorganisms (GCM) 10K type strain sequencing project: providing services to taxonomists for standard genome sequencing and annotation.</title>
        <authorList>
            <consortium name="The Broad Institute Genomics Platform"/>
            <consortium name="The Broad Institute Genome Sequencing Center for Infectious Disease"/>
            <person name="Wu L."/>
            <person name="Ma J."/>
        </authorList>
    </citation>
    <scope>NUCLEOTIDE SEQUENCE [LARGE SCALE GENOMIC DNA]</scope>
    <source>
        <strain evidence="6 7">JCM 16083</strain>
    </source>
</reference>
<feature type="region of interest" description="Disordered" evidence="4">
    <location>
        <begin position="544"/>
        <end position="579"/>
    </location>
</feature>
<comment type="similarity">
    <text evidence="1">Belongs to the bacterial ribosomal protein bS1 family.</text>
</comment>
<dbReference type="InterPro" id="IPR003029">
    <property type="entry name" value="S1_domain"/>
</dbReference>
<dbReference type="Gene3D" id="2.40.50.140">
    <property type="entry name" value="Nucleic acid-binding proteins"/>
    <property type="match status" value="6"/>
</dbReference>
<feature type="domain" description="S1 motif" evidence="5">
    <location>
        <begin position="45"/>
        <end position="108"/>
    </location>
</feature>
<comment type="caution">
    <text evidence="6">The sequence shown here is derived from an EMBL/GenBank/DDBJ whole genome shotgun (WGS) entry which is preliminary data.</text>
</comment>
<dbReference type="NCBIfam" id="NF004953">
    <property type="entry name" value="PRK06299.1-3"/>
    <property type="match status" value="1"/>
</dbReference>
<evidence type="ECO:0000256" key="2">
    <source>
        <dbReference type="ARBA" id="ARBA00022980"/>
    </source>
</evidence>
<dbReference type="RefSeq" id="WP_343786809.1">
    <property type="nucleotide sequence ID" value="NZ_BAAAFH010000011.1"/>
</dbReference>
<dbReference type="CDD" id="cd04465">
    <property type="entry name" value="S1_RPS1_repeat_ec2_hs2"/>
    <property type="match status" value="1"/>
</dbReference>
<dbReference type="GO" id="GO:0005840">
    <property type="term" value="C:ribosome"/>
    <property type="evidence" value="ECO:0007669"/>
    <property type="project" value="UniProtKB-KW"/>
</dbReference>
<feature type="domain" description="S1 motif" evidence="5">
    <location>
        <begin position="298"/>
        <end position="368"/>
    </location>
</feature>
<dbReference type="PROSITE" id="PS50126">
    <property type="entry name" value="S1"/>
    <property type="match status" value="6"/>
</dbReference>
<evidence type="ECO:0000256" key="4">
    <source>
        <dbReference type="SAM" id="MobiDB-lite"/>
    </source>
</evidence>
<keyword evidence="2 6" id="KW-0689">Ribosomal protein</keyword>
<dbReference type="SMART" id="SM00316">
    <property type="entry name" value="S1"/>
    <property type="match status" value="6"/>
</dbReference>
<dbReference type="PANTHER" id="PTHR10724">
    <property type="entry name" value="30S RIBOSOMAL PROTEIN S1"/>
    <property type="match status" value="1"/>
</dbReference>
<dbReference type="InterPro" id="IPR035104">
    <property type="entry name" value="Ribosomal_protein_S1-like"/>
</dbReference>
<dbReference type="Pfam" id="PF00575">
    <property type="entry name" value="S1"/>
    <property type="match status" value="6"/>
</dbReference>
<dbReference type="Proteomes" id="UP001501126">
    <property type="component" value="Unassembled WGS sequence"/>
</dbReference>
<dbReference type="PRINTS" id="PR00681">
    <property type="entry name" value="RIBOSOMALS1"/>
</dbReference>
<dbReference type="SUPFAM" id="SSF50249">
    <property type="entry name" value="Nucleic acid-binding proteins"/>
    <property type="match status" value="6"/>
</dbReference>
<proteinExistence type="inferred from homology"/>
<feature type="domain" description="S1 motif" evidence="5">
    <location>
        <begin position="126"/>
        <end position="192"/>
    </location>
</feature>
<accession>A0ABN1MR90</accession>
<keyword evidence="3" id="KW-0687">Ribonucleoprotein</keyword>
<feature type="domain" description="S1 motif" evidence="5">
    <location>
        <begin position="385"/>
        <end position="455"/>
    </location>
</feature>
<dbReference type="PANTHER" id="PTHR10724:SF7">
    <property type="entry name" value="SMALL RIBOSOMAL SUBUNIT PROTEIN BS1C"/>
    <property type="match status" value="1"/>
</dbReference>
<evidence type="ECO:0000259" key="5">
    <source>
        <dbReference type="PROSITE" id="PS50126"/>
    </source>
</evidence>
<dbReference type="CDD" id="cd05688">
    <property type="entry name" value="S1_RPS1_repeat_ec3"/>
    <property type="match status" value="1"/>
</dbReference>
<evidence type="ECO:0000313" key="6">
    <source>
        <dbReference type="EMBL" id="GAA0875386.1"/>
    </source>
</evidence>
<evidence type="ECO:0000313" key="7">
    <source>
        <dbReference type="Proteomes" id="UP001501126"/>
    </source>
</evidence>
<evidence type="ECO:0000256" key="3">
    <source>
        <dbReference type="ARBA" id="ARBA00023274"/>
    </source>
</evidence>
<feature type="domain" description="S1 motif" evidence="5">
    <location>
        <begin position="472"/>
        <end position="537"/>
    </location>
</feature>
<evidence type="ECO:0000256" key="1">
    <source>
        <dbReference type="ARBA" id="ARBA00006767"/>
    </source>
</evidence>
<keyword evidence="7" id="KW-1185">Reference proteome</keyword>
<dbReference type="CDD" id="cd05687">
    <property type="entry name" value="S1_RPS1_repeat_ec1_hs1"/>
    <property type="match status" value="1"/>
</dbReference>
<feature type="domain" description="S1 motif" evidence="5">
    <location>
        <begin position="213"/>
        <end position="281"/>
    </location>
</feature>
<sequence length="593" mass="66218">MAKEQITEGLSDFDWEAVSQGGYSTAKREEYSQMYDETLNAIAEKEVVKGKVVAITKKEVVINLGYKSEGIIPINEFRYNPDLKVGDEVEVYVESQEDKFGQLVISHKTARTHNAWERVNEALQSGEIITGYVKCRTKGGLIVDVFGIEAFLPGSQIDVKPIRDYDVYVGKNMEFKVVKINAEFRNVVVSHKALIEAELEEQKKQIISGLEKGQVLEGTVKNITSYGVFIDLGGVDGLIHITDLSWGRVNHPEEIVELDQKLNVVILDFDDDKKRIALGLKQLQPHPWDALDANLNVGDKVKGKVVVLADYGAFVEIAPGVEGLIHVSEMSWSQHLRTAQDFLSVGDEVEAVILTLDREERKMSLGIKQLMPDPWEGIESRYPVDSRHKSKVRNFTNFGVFVELEEGVDGLIHISDLSWQKKIKHPSEFCKVGDELEVVVLEIDKEGRRISLGHKQLEENPWEVFETIFGEGSVHQGTIVDMKDKSAIVSLPYGVEGVCPAKHLRKADGANAKVDETLDFKVIEFNKDAKKIVVSHTATFEEIETEKPSSKKKGGDSSTSKAVKSINQNQEKSTLGDLDALAQLKDKMENEGN</sequence>
<dbReference type="InterPro" id="IPR050437">
    <property type="entry name" value="Ribos_protein_bS1-like"/>
</dbReference>
<dbReference type="InterPro" id="IPR012340">
    <property type="entry name" value="NA-bd_OB-fold"/>
</dbReference>
<dbReference type="EMBL" id="BAAAFH010000011">
    <property type="protein sequence ID" value="GAA0875386.1"/>
    <property type="molecule type" value="Genomic_DNA"/>
</dbReference>